<reference evidence="1" key="1">
    <citation type="journal article" date="2021" name="New Phytol.">
        <title>Evolutionary innovations through gain and loss of genes in the ectomycorrhizal Boletales.</title>
        <authorList>
            <person name="Wu G."/>
            <person name="Miyauchi S."/>
            <person name="Morin E."/>
            <person name="Kuo A."/>
            <person name="Drula E."/>
            <person name="Varga T."/>
            <person name="Kohler A."/>
            <person name="Feng B."/>
            <person name="Cao Y."/>
            <person name="Lipzen A."/>
            <person name="Daum C."/>
            <person name="Hundley H."/>
            <person name="Pangilinan J."/>
            <person name="Johnson J."/>
            <person name="Barry K."/>
            <person name="LaButti K."/>
            <person name="Ng V."/>
            <person name="Ahrendt S."/>
            <person name="Min B."/>
            <person name="Choi I.G."/>
            <person name="Park H."/>
            <person name="Plett J.M."/>
            <person name="Magnuson J."/>
            <person name="Spatafora J.W."/>
            <person name="Nagy L.G."/>
            <person name="Henrissat B."/>
            <person name="Grigoriev I.V."/>
            <person name="Yang Z.L."/>
            <person name="Xu J."/>
            <person name="Martin F.M."/>
        </authorList>
    </citation>
    <scope>NUCLEOTIDE SEQUENCE</scope>
    <source>
        <strain evidence="1">KUC20120723A-06</strain>
    </source>
</reference>
<sequence>MSIPKVWLITGASSGLGRAVTEFVLQHGDIAVATLRKPEVLSDLVAQFPSDKLLVVKLDVTKQTDIEAAFAQAKSVFGRIDIVLNNAGFGVVAEVEGTSDATARRLFEVNFWGAANISREAVRFLREENTPAGGRLLQVSSQSGIESTPGVGYYAASKFAFEGLSEGLSRELDPSWNIKLIILEPGPFRTKCPTDAVVEPMHPAYANPTLPTVAWRNICISSEINKYFAGDPDKFAAAVHKAAYLDDPPLRLPIHEATLSSMRKKGKEFLDAADKYESWSEGIMCED</sequence>
<name>A0ACB8B8P9_9AGAM</name>
<accession>A0ACB8B8P9</accession>
<proteinExistence type="predicted"/>
<keyword evidence="2" id="KW-1185">Reference proteome</keyword>
<dbReference type="EMBL" id="MU266516">
    <property type="protein sequence ID" value="KAH7921664.1"/>
    <property type="molecule type" value="Genomic_DNA"/>
</dbReference>
<protein>
    <submittedName>
        <fullName evidence="1">NAD(P)-binding protein</fullName>
    </submittedName>
</protein>
<organism evidence="1 2">
    <name type="scientific">Leucogyrophana mollusca</name>
    <dbReference type="NCBI Taxonomy" id="85980"/>
    <lineage>
        <taxon>Eukaryota</taxon>
        <taxon>Fungi</taxon>
        <taxon>Dikarya</taxon>
        <taxon>Basidiomycota</taxon>
        <taxon>Agaricomycotina</taxon>
        <taxon>Agaricomycetes</taxon>
        <taxon>Agaricomycetidae</taxon>
        <taxon>Boletales</taxon>
        <taxon>Boletales incertae sedis</taxon>
        <taxon>Leucogyrophana</taxon>
    </lineage>
</organism>
<comment type="caution">
    <text evidence="1">The sequence shown here is derived from an EMBL/GenBank/DDBJ whole genome shotgun (WGS) entry which is preliminary data.</text>
</comment>
<evidence type="ECO:0000313" key="2">
    <source>
        <dbReference type="Proteomes" id="UP000790709"/>
    </source>
</evidence>
<dbReference type="Proteomes" id="UP000790709">
    <property type="component" value="Unassembled WGS sequence"/>
</dbReference>
<evidence type="ECO:0000313" key="1">
    <source>
        <dbReference type="EMBL" id="KAH7921664.1"/>
    </source>
</evidence>
<gene>
    <name evidence="1" type="ORF">BV22DRAFT_1071926</name>
</gene>